<dbReference type="InterPro" id="IPR007709">
    <property type="entry name" value="N-FG_amidohydro"/>
</dbReference>
<dbReference type="RefSeq" id="WP_379537316.1">
    <property type="nucleotide sequence ID" value="NZ_JBHSDR010000003.1"/>
</dbReference>
<comment type="caution">
    <text evidence="1">The sequence shown here is derived from an EMBL/GenBank/DDBJ whole genome shotgun (WGS) entry which is preliminary data.</text>
</comment>
<evidence type="ECO:0000313" key="1">
    <source>
        <dbReference type="EMBL" id="MFC4293834.1"/>
    </source>
</evidence>
<organism evidence="1 2">
    <name type="scientific">Novosphingobium tardum</name>
    <dbReference type="NCBI Taxonomy" id="1538021"/>
    <lineage>
        <taxon>Bacteria</taxon>
        <taxon>Pseudomonadati</taxon>
        <taxon>Pseudomonadota</taxon>
        <taxon>Alphaproteobacteria</taxon>
        <taxon>Sphingomonadales</taxon>
        <taxon>Sphingomonadaceae</taxon>
        <taxon>Novosphingobium</taxon>
    </lineage>
</organism>
<dbReference type="EMBL" id="JBHSDR010000003">
    <property type="protein sequence ID" value="MFC4293834.1"/>
    <property type="molecule type" value="Genomic_DNA"/>
</dbReference>
<name>A0ABV8RMB9_9SPHN</name>
<accession>A0ABV8RMB9</accession>
<dbReference type="InterPro" id="IPR011227">
    <property type="entry name" value="UCP029730"/>
</dbReference>
<proteinExistence type="predicted"/>
<dbReference type="PIRSF" id="PIRSF029730">
    <property type="entry name" value="UCP029730"/>
    <property type="match status" value="1"/>
</dbReference>
<evidence type="ECO:0000313" key="2">
    <source>
        <dbReference type="Proteomes" id="UP001595828"/>
    </source>
</evidence>
<dbReference type="Gene3D" id="3.40.630.40">
    <property type="entry name" value="Zn-dependent exopeptidases"/>
    <property type="match status" value="1"/>
</dbReference>
<keyword evidence="2" id="KW-1185">Reference proteome</keyword>
<dbReference type="Pfam" id="PF05013">
    <property type="entry name" value="FGase"/>
    <property type="match status" value="1"/>
</dbReference>
<dbReference type="SUPFAM" id="SSF53187">
    <property type="entry name" value="Zn-dependent exopeptidases"/>
    <property type="match status" value="1"/>
</dbReference>
<dbReference type="Proteomes" id="UP001595828">
    <property type="component" value="Unassembled WGS sequence"/>
</dbReference>
<protein>
    <submittedName>
        <fullName evidence="1">N-formylglutamate amidohydrolase</fullName>
    </submittedName>
</protein>
<reference evidence="2" key="1">
    <citation type="journal article" date="2019" name="Int. J. Syst. Evol. Microbiol.">
        <title>The Global Catalogue of Microorganisms (GCM) 10K type strain sequencing project: providing services to taxonomists for standard genome sequencing and annotation.</title>
        <authorList>
            <consortium name="The Broad Institute Genomics Platform"/>
            <consortium name="The Broad Institute Genome Sequencing Center for Infectious Disease"/>
            <person name="Wu L."/>
            <person name="Ma J."/>
        </authorList>
    </citation>
    <scope>NUCLEOTIDE SEQUENCE [LARGE SCALE GENOMIC DNA]</scope>
    <source>
        <strain evidence="2">CGMCC 1.12989</strain>
    </source>
</reference>
<sequence>MSAGVRLLGPDDPAPCIVLNPAGASSFLLVADHAGCAVPSGLGDLGLEAQDFARHIAVDIGVAALGEALSARLDATLLRQHYSRLVIDCNRDPARADAIPPVSDGTPIPANASLSPEGRAARIEEIHAPYHAAIAAALGQRDALGRRTIVVALHSFTPRMNGFDRPWHAGLLYDRGDTRFAHAVLARLSAAIDAPVGDNEPYAMDGIDYTVPHHCYPADRLYAELEIRQDLLGSPEGVAQWAERLAGVLTAAAGDLV</sequence>
<gene>
    <name evidence="1" type="ORF">ACFO0A_02045</name>
</gene>